<reference evidence="4 6" key="2">
    <citation type="submission" date="2018-06" db="EMBL/GenBank/DDBJ databases">
        <authorList>
            <consortium name="Pathogen Informatics"/>
            <person name="Doyle S."/>
        </authorList>
    </citation>
    <scope>NUCLEOTIDE SEQUENCE [LARGE SCALE GENOMIC DNA]</scope>
    <source>
        <strain evidence="4 6">NCTC13492</strain>
    </source>
</reference>
<evidence type="ECO:0000256" key="1">
    <source>
        <dbReference type="ARBA" id="ARBA00007613"/>
    </source>
</evidence>
<keyword evidence="2" id="KW-0812">Transmembrane</keyword>
<organism evidence="4 6">
    <name type="scientific">Chryseobacterium jejuense</name>
    <dbReference type="NCBI Taxonomy" id="445960"/>
    <lineage>
        <taxon>Bacteria</taxon>
        <taxon>Pseudomonadati</taxon>
        <taxon>Bacteroidota</taxon>
        <taxon>Flavobacteriia</taxon>
        <taxon>Flavobacteriales</taxon>
        <taxon>Weeksellaceae</taxon>
        <taxon>Chryseobacterium group</taxon>
        <taxon>Chryseobacterium</taxon>
    </lineage>
</organism>
<dbReference type="GO" id="GO:0005886">
    <property type="term" value="C:plasma membrane"/>
    <property type="evidence" value="ECO:0007669"/>
    <property type="project" value="UniProtKB-SubCell"/>
</dbReference>
<dbReference type="Gene3D" id="1.20.1600.10">
    <property type="entry name" value="Outer membrane efflux proteins (OEP)"/>
    <property type="match status" value="1"/>
</dbReference>
<dbReference type="AlphaFoldDB" id="A0A2X2VTK9"/>
<evidence type="ECO:0000256" key="2">
    <source>
        <dbReference type="RuleBase" id="RU362097"/>
    </source>
</evidence>
<dbReference type="Proteomes" id="UP000199426">
    <property type="component" value="Unassembled WGS sequence"/>
</dbReference>
<gene>
    <name evidence="4" type="primary">cusC</name>
    <name evidence="4" type="ORF">NCTC13492_00564</name>
    <name evidence="3" type="ORF">SAMN05421542_1024</name>
</gene>
<sequence>MKIYIKLLITLCIAGVLSSCSPGKVYQFKKEVDSSLYREMTPIDTLSIAQMGWQEFFTDTHLKELIQSGLQNNLDLKIGIQRINITQSMLKQSKAAFLPGLNGGFGSKQSRMSYSQGLGNMNNTALYDGYANASWEIDVWGKLASSKRAFLYRILQSESMQRAVQTQIVAQIADSYYQLLTLDKQQAILEKTIENRALDVKTMNKLKASNIVTGAAVVQSEANYYNAQADLPRIKRQIREIENAVNVLLGQAAQPITRGSLDDQEVNNNLSVGLPSQLLANRPDVHAAELEVASYFEEINVAKRAFYPSLTITASGGFSSFELKDWFTSTGFFANVAAGLIQPIFNKRLNKTRLEIAQANYQEKVYSFQKILMNAGQEVSDALYGYESAAEQEKKRILQIDKLNLAVDYTKKLLIYHSSTNYTDVLTSEQAYLNAQIELTNDKLLKWQSVIKLYRSLGGGVR</sequence>
<evidence type="ECO:0000313" key="5">
    <source>
        <dbReference type="Proteomes" id="UP000199426"/>
    </source>
</evidence>
<comment type="subcellular location">
    <subcellularLocation>
        <location evidence="2">Cell membrane</location>
        <topology evidence="2">Lipid-anchor</topology>
    </subcellularLocation>
</comment>
<keyword evidence="2" id="KW-0472">Membrane</keyword>
<dbReference type="PANTHER" id="PTHR30203">
    <property type="entry name" value="OUTER MEMBRANE CATION EFFLUX PROTEIN"/>
    <property type="match status" value="1"/>
</dbReference>
<keyword evidence="2" id="KW-0564">Palmitate</keyword>
<evidence type="ECO:0000313" key="3">
    <source>
        <dbReference type="EMBL" id="SDI37805.1"/>
    </source>
</evidence>
<dbReference type="EMBL" id="UAWB01000002">
    <property type="protein sequence ID" value="SQB26885.1"/>
    <property type="molecule type" value="Genomic_DNA"/>
</dbReference>
<evidence type="ECO:0000313" key="6">
    <source>
        <dbReference type="Proteomes" id="UP000251670"/>
    </source>
</evidence>
<dbReference type="InterPro" id="IPR010131">
    <property type="entry name" value="MdtP/NodT-like"/>
</dbReference>
<dbReference type="STRING" id="445960.SAMN05421542_1024"/>
<evidence type="ECO:0000313" key="4">
    <source>
        <dbReference type="EMBL" id="SQB26885.1"/>
    </source>
</evidence>
<dbReference type="RefSeq" id="WP_089734136.1">
    <property type="nucleotide sequence ID" value="NZ_FNEG01000001.1"/>
</dbReference>
<keyword evidence="5" id="KW-1185">Reference proteome</keyword>
<proteinExistence type="inferred from homology"/>
<dbReference type="InterPro" id="IPR003423">
    <property type="entry name" value="OMP_efflux"/>
</dbReference>
<dbReference type="Proteomes" id="UP000251670">
    <property type="component" value="Unassembled WGS sequence"/>
</dbReference>
<dbReference type="OrthoDB" id="9770517at2"/>
<dbReference type="PROSITE" id="PS51257">
    <property type="entry name" value="PROKAR_LIPOPROTEIN"/>
    <property type="match status" value="1"/>
</dbReference>
<dbReference type="Gene3D" id="2.20.200.10">
    <property type="entry name" value="Outer membrane efflux proteins (OEP)"/>
    <property type="match status" value="1"/>
</dbReference>
<keyword evidence="2 3" id="KW-0449">Lipoprotein</keyword>
<protein>
    <submittedName>
        <fullName evidence="4">Cation efflux system protein CusC</fullName>
    </submittedName>
    <submittedName>
        <fullName evidence="3">Efflux transporter, outer membrane factor (OMF) lipoprotein, NodT family</fullName>
    </submittedName>
</protein>
<dbReference type="Pfam" id="PF02321">
    <property type="entry name" value="OEP"/>
    <property type="match status" value="2"/>
</dbReference>
<name>A0A2X2VTK9_CHRJE</name>
<comment type="similarity">
    <text evidence="1 2">Belongs to the outer membrane factor (OMF) (TC 1.B.17) family.</text>
</comment>
<reference evidence="3 5" key="1">
    <citation type="submission" date="2016-10" db="EMBL/GenBank/DDBJ databases">
        <authorList>
            <person name="Varghese N."/>
            <person name="Submissions S."/>
        </authorList>
    </citation>
    <scope>NUCLEOTIDE SEQUENCE [LARGE SCALE GENOMIC DNA]</scope>
    <source>
        <strain evidence="3 5">DSM 19299</strain>
    </source>
</reference>
<dbReference type="PANTHER" id="PTHR30203:SF33">
    <property type="entry name" value="BLR4455 PROTEIN"/>
    <property type="match status" value="1"/>
</dbReference>
<accession>A0A2X2VTK9</accession>
<keyword evidence="2" id="KW-1134">Transmembrane beta strand</keyword>
<dbReference type="SUPFAM" id="SSF56954">
    <property type="entry name" value="Outer membrane efflux proteins (OEP)"/>
    <property type="match status" value="1"/>
</dbReference>
<dbReference type="GO" id="GO:0015562">
    <property type="term" value="F:efflux transmembrane transporter activity"/>
    <property type="evidence" value="ECO:0007669"/>
    <property type="project" value="InterPro"/>
</dbReference>
<dbReference type="NCBIfam" id="TIGR01845">
    <property type="entry name" value="outer_NodT"/>
    <property type="match status" value="1"/>
</dbReference>
<dbReference type="EMBL" id="FNEG01000001">
    <property type="protein sequence ID" value="SDI37805.1"/>
    <property type="molecule type" value="Genomic_DNA"/>
</dbReference>